<comment type="catalytic activity">
    <reaction evidence="8">
        <text>Endohydrolysis of (1-&gt;4)-beta-D-glucosidic linkages in cellulose, lichenin and cereal beta-D-glucans.</text>
        <dbReference type="EC" id="3.2.1.4"/>
    </reaction>
</comment>
<dbReference type="GO" id="GO:0008810">
    <property type="term" value="F:cellulase activity"/>
    <property type="evidence" value="ECO:0007669"/>
    <property type="project" value="UniProtKB-EC"/>
</dbReference>
<evidence type="ECO:0000256" key="1">
    <source>
        <dbReference type="ARBA" id="ARBA00007072"/>
    </source>
</evidence>
<dbReference type="Pfam" id="PF02927">
    <property type="entry name" value="CelD_N"/>
    <property type="match status" value="1"/>
</dbReference>
<keyword evidence="3 6" id="KW-0119">Carbohydrate metabolism</keyword>
<dbReference type="Proteomes" id="UP000199705">
    <property type="component" value="Unassembled WGS sequence"/>
</dbReference>
<dbReference type="PROSITE" id="PS00592">
    <property type="entry name" value="GH9_2"/>
    <property type="match status" value="1"/>
</dbReference>
<feature type="active site" evidence="6">
    <location>
        <position position="511"/>
    </location>
</feature>
<feature type="active site" evidence="7">
    <location>
        <position position="562"/>
    </location>
</feature>
<dbReference type="PANTHER" id="PTHR22298">
    <property type="entry name" value="ENDO-1,4-BETA-GLUCANASE"/>
    <property type="match status" value="1"/>
</dbReference>
<feature type="signal peptide" evidence="8">
    <location>
        <begin position="1"/>
        <end position="25"/>
    </location>
</feature>
<evidence type="ECO:0000256" key="8">
    <source>
        <dbReference type="RuleBase" id="RU361166"/>
    </source>
</evidence>
<keyword evidence="2 6" id="KW-0378">Hydrolase</keyword>
<feature type="domain" description="Cellulase Ig-like" evidence="10">
    <location>
        <begin position="31"/>
        <end position="106"/>
    </location>
</feature>
<dbReference type="InterPro" id="IPR013783">
    <property type="entry name" value="Ig-like_fold"/>
</dbReference>
<feature type="chain" id="PRO_5011330371" description="Endoglucanase" evidence="8">
    <location>
        <begin position="26"/>
        <end position="591"/>
    </location>
</feature>
<keyword evidence="8" id="KW-0136">Cellulose degradation</keyword>
<dbReference type="PROSITE" id="PS00698">
    <property type="entry name" value="GH9_3"/>
    <property type="match status" value="1"/>
</dbReference>
<proteinExistence type="inferred from homology"/>
<dbReference type="InterPro" id="IPR014756">
    <property type="entry name" value="Ig_E-set"/>
</dbReference>
<protein>
    <recommendedName>
        <fullName evidence="8">Endoglucanase</fullName>
        <ecNumber evidence="8">3.2.1.4</ecNumber>
    </recommendedName>
</protein>
<reference evidence="12" key="1">
    <citation type="submission" date="2016-10" db="EMBL/GenBank/DDBJ databases">
        <authorList>
            <person name="Varghese N."/>
            <person name="Submissions S."/>
        </authorList>
    </citation>
    <scope>NUCLEOTIDE SEQUENCE [LARGE SCALE GENOMIC DNA]</scope>
    <source>
        <strain evidence="12">Gh-67</strain>
    </source>
</reference>
<keyword evidence="5 6" id="KW-0624">Polysaccharide degradation</keyword>
<dbReference type="InterPro" id="IPR004197">
    <property type="entry name" value="Cellulase_Ig-like"/>
</dbReference>
<dbReference type="Gene3D" id="1.50.10.10">
    <property type="match status" value="1"/>
</dbReference>
<dbReference type="SUPFAM" id="SSF48208">
    <property type="entry name" value="Six-hairpin glycosidases"/>
    <property type="match status" value="1"/>
</dbReference>
<dbReference type="InterPro" id="IPR001701">
    <property type="entry name" value="Glyco_hydro_9"/>
</dbReference>
<dbReference type="InterPro" id="IPR033126">
    <property type="entry name" value="Glyco_hydro_9_Asp/Glu_AS"/>
</dbReference>
<dbReference type="InterPro" id="IPR008928">
    <property type="entry name" value="6-hairpin_glycosidase_sf"/>
</dbReference>
<dbReference type="Pfam" id="PF00759">
    <property type="entry name" value="Glyco_hydro_9"/>
    <property type="match status" value="1"/>
</dbReference>
<evidence type="ECO:0000256" key="7">
    <source>
        <dbReference type="PROSITE-ProRule" id="PRU10060"/>
    </source>
</evidence>
<dbReference type="EC" id="3.2.1.4" evidence="8"/>
<evidence type="ECO:0000256" key="3">
    <source>
        <dbReference type="ARBA" id="ARBA00023277"/>
    </source>
</evidence>
<evidence type="ECO:0000259" key="9">
    <source>
        <dbReference type="Pfam" id="PF00759"/>
    </source>
</evidence>
<organism evidence="11 12">
    <name type="scientific">Mucilaginibacter gossypii</name>
    <dbReference type="NCBI Taxonomy" id="551996"/>
    <lineage>
        <taxon>Bacteria</taxon>
        <taxon>Pseudomonadati</taxon>
        <taxon>Bacteroidota</taxon>
        <taxon>Sphingobacteriia</taxon>
        <taxon>Sphingobacteriales</taxon>
        <taxon>Sphingobacteriaceae</taxon>
        <taxon>Mucilaginibacter</taxon>
    </lineage>
</organism>
<dbReference type="RefSeq" id="WP_091163871.1">
    <property type="nucleotide sequence ID" value="NZ_FNCG01000003.1"/>
</dbReference>
<evidence type="ECO:0000313" key="11">
    <source>
        <dbReference type="EMBL" id="SDG33789.1"/>
    </source>
</evidence>
<dbReference type="EMBL" id="FNCG01000003">
    <property type="protein sequence ID" value="SDG33789.1"/>
    <property type="molecule type" value="Genomic_DNA"/>
</dbReference>
<gene>
    <name evidence="11" type="ORF">SAMN05192573_103136</name>
</gene>
<evidence type="ECO:0000256" key="2">
    <source>
        <dbReference type="ARBA" id="ARBA00022801"/>
    </source>
</evidence>
<evidence type="ECO:0000256" key="5">
    <source>
        <dbReference type="ARBA" id="ARBA00023326"/>
    </source>
</evidence>
<keyword evidence="4 6" id="KW-0326">Glycosidase</keyword>
<feature type="domain" description="Glycoside hydrolase family 9" evidence="9">
    <location>
        <begin position="124"/>
        <end position="574"/>
    </location>
</feature>
<dbReference type="Gene3D" id="2.60.40.10">
    <property type="entry name" value="Immunoglobulins"/>
    <property type="match status" value="1"/>
</dbReference>
<dbReference type="AlphaFoldDB" id="A0A1G7TGM5"/>
<sequence length="591" mass="65268">MKKYLSISFYKILFALSLIGSNASAQTDTTSRLIRLNQIGFYPGAIKKAIVLSDRGSDFFIQTLQKQTVFTGKLKPSLKPNFAGHIVQLADFSTFGKPGRYILYVPFAGYSYPFEVKASVHKAVAAAAIKAYYFMRSGTPLPEKYAGKWHRASGHPDTVVLIHPSAESEGRKAGSIISSPRGWYDAGDYNKYIVNSGITTSTLLSLFEDFPAYMKTVKLNIPESSNKIPDVLDEVLWNLRWMLTMQDPADGGVYHKLTNAAFDKFEMPDKDTSPRYVVQKVTAATLDFAAVMAQASRIFKQYPNELPGLADSCINAAQKAWGWAGKNPMVTYRQDEMNKKFEPKITTGGYGDNNFTDEFIWAASELAVSTGEVDYLKNIDLLPDGRMPVPTWSQVRLLGYYTLIKNDITAKTVPALPEIRKRLINTADDMVNGVDSNAYQTVMTKSARHFGWGSTSEAANEGVLLIQAYKLSNDKKYLDYALANLDYLLGRNGTGYSFVTGYGTKTPMHPHHRPSATDAIVDPIPGLLVGGSNPGMQDGVKVPSKVPDEAYIDDEHAYAANEIAINWNAPLAYLANALEALQHKLASQTTR</sequence>
<dbReference type="InterPro" id="IPR018221">
    <property type="entry name" value="Glyco_hydro_9_His_AS"/>
</dbReference>
<feature type="active site" evidence="7">
    <location>
        <position position="553"/>
    </location>
</feature>
<dbReference type="InterPro" id="IPR012341">
    <property type="entry name" value="6hp_glycosidase-like_sf"/>
</dbReference>
<keyword evidence="8" id="KW-0732">Signal</keyword>
<name>A0A1G7TGM5_9SPHI</name>
<accession>A0A1G7TGM5</accession>
<dbReference type="GO" id="GO:0030245">
    <property type="term" value="P:cellulose catabolic process"/>
    <property type="evidence" value="ECO:0007669"/>
    <property type="project" value="UniProtKB-KW"/>
</dbReference>
<keyword evidence="12" id="KW-1185">Reference proteome</keyword>
<dbReference type="SUPFAM" id="SSF81296">
    <property type="entry name" value="E set domains"/>
    <property type="match status" value="1"/>
</dbReference>
<evidence type="ECO:0000256" key="6">
    <source>
        <dbReference type="PROSITE-ProRule" id="PRU10059"/>
    </source>
</evidence>
<comment type="similarity">
    <text evidence="1 6 8">Belongs to the glycosyl hydrolase 9 (cellulase E) family.</text>
</comment>
<evidence type="ECO:0000259" key="10">
    <source>
        <dbReference type="Pfam" id="PF02927"/>
    </source>
</evidence>
<evidence type="ECO:0000256" key="4">
    <source>
        <dbReference type="ARBA" id="ARBA00023295"/>
    </source>
</evidence>
<dbReference type="CDD" id="cd02850">
    <property type="entry name" value="E_set_Cellulase_N"/>
    <property type="match status" value="1"/>
</dbReference>
<evidence type="ECO:0000313" key="12">
    <source>
        <dbReference type="Proteomes" id="UP000199705"/>
    </source>
</evidence>
<dbReference type="STRING" id="551996.SAMN05192573_103136"/>